<gene>
    <name evidence="2" type="ORF">THAOC_33463</name>
</gene>
<feature type="compositionally biased region" description="Acidic residues" evidence="1">
    <location>
        <begin position="150"/>
        <end position="177"/>
    </location>
</feature>
<feature type="non-terminal residue" evidence="2">
    <location>
        <position position="390"/>
    </location>
</feature>
<protein>
    <recommendedName>
        <fullName evidence="4">ShKT domain-containing protein</fullName>
    </recommendedName>
</protein>
<feature type="compositionally biased region" description="Basic and acidic residues" evidence="1">
    <location>
        <begin position="346"/>
        <end position="359"/>
    </location>
</feature>
<evidence type="ECO:0000313" key="3">
    <source>
        <dbReference type="Proteomes" id="UP000266841"/>
    </source>
</evidence>
<keyword evidence="3" id="KW-1185">Reference proteome</keyword>
<feature type="compositionally biased region" description="Basic and acidic residues" evidence="1">
    <location>
        <begin position="300"/>
        <end position="320"/>
    </location>
</feature>
<evidence type="ECO:0008006" key="4">
    <source>
        <dbReference type="Google" id="ProtNLM"/>
    </source>
</evidence>
<feature type="compositionally biased region" description="Basic residues" evidence="1">
    <location>
        <begin position="375"/>
        <end position="390"/>
    </location>
</feature>
<accession>K0R449</accession>
<sequence length="390" mass="40488">MGGGGKAKESAGGGKPPAGGADGAGGGLAVLDLNITSAPGNGTVPEAEECADHPDYLVVHDDGTTDTCGDFLSTTRPAVLENRCGKAQPGGGENRTVRDYCRLTCGNCDGPALELPKTNVTAGEDGGAGGNETAAEDGTEGAEGGADAGSGDEADGPDEDDIFDAVDPSADDADEDEDCYDSDYVVLSDAGEPTEKCAEYLATGRPAVLENRCRKEQPGGLLVRDYCRLTCSNCDADPVSVVPGDGGADSVPGPAPSSDGMVPTLDAVASGTTASPTLRPVPGLRRRRGLLLHHRRRGRRGDVRELPGHRPPGRPREQVRQGRGRRAGTGPVQEELRQLRAGGRRRVGDAVHRRPAAVDRRRRLVRREVLDAPRRGRRGGARRGAARGGT</sequence>
<feature type="region of interest" description="Disordered" evidence="1">
    <location>
        <begin position="1"/>
        <end position="28"/>
    </location>
</feature>
<dbReference type="EMBL" id="AGNL01046622">
    <property type="protein sequence ID" value="EJK47798.1"/>
    <property type="molecule type" value="Genomic_DNA"/>
</dbReference>
<evidence type="ECO:0000313" key="2">
    <source>
        <dbReference type="EMBL" id="EJK47798.1"/>
    </source>
</evidence>
<proteinExistence type="predicted"/>
<organism evidence="2 3">
    <name type="scientific">Thalassiosira oceanica</name>
    <name type="common">Marine diatom</name>
    <dbReference type="NCBI Taxonomy" id="159749"/>
    <lineage>
        <taxon>Eukaryota</taxon>
        <taxon>Sar</taxon>
        <taxon>Stramenopiles</taxon>
        <taxon>Ochrophyta</taxon>
        <taxon>Bacillariophyta</taxon>
        <taxon>Coscinodiscophyceae</taxon>
        <taxon>Thalassiosirophycidae</taxon>
        <taxon>Thalassiosirales</taxon>
        <taxon>Thalassiosiraceae</taxon>
        <taxon>Thalassiosira</taxon>
    </lineage>
</organism>
<dbReference type="AlphaFoldDB" id="K0R449"/>
<name>K0R449_THAOC</name>
<evidence type="ECO:0000256" key="1">
    <source>
        <dbReference type="SAM" id="MobiDB-lite"/>
    </source>
</evidence>
<feature type="region of interest" description="Disordered" evidence="1">
    <location>
        <begin position="293"/>
        <end position="390"/>
    </location>
</feature>
<reference evidence="2 3" key="1">
    <citation type="journal article" date="2012" name="Genome Biol.">
        <title>Genome and low-iron response of an oceanic diatom adapted to chronic iron limitation.</title>
        <authorList>
            <person name="Lommer M."/>
            <person name="Specht M."/>
            <person name="Roy A.S."/>
            <person name="Kraemer L."/>
            <person name="Andreson R."/>
            <person name="Gutowska M.A."/>
            <person name="Wolf J."/>
            <person name="Bergner S.V."/>
            <person name="Schilhabel M.B."/>
            <person name="Klostermeier U.C."/>
            <person name="Beiko R.G."/>
            <person name="Rosenstiel P."/>
            <person name="Hippler M."/>
            <person name="Laroche J."/>
        </authorList>
    </citation>
    <scope>NUCLEOTIDE SEQUENCE [LARGE SCALE GENOMIC DNA]</scope>
    <source>
        <strain evidence="2 3">CCMP1005</strain>
    </source>
</reference>
<comment type="caution">
    <text evidence="2">The sequence shown here is derived from an EMBL/GenBank/DDBJ whole genome shotgun (WGS) entry which is preliminary data.</text>
</comment>
<feature type="region of interest" description="Disordered" evidence="1">
    <location>
        <begin position="119"/>
        <end position="177"/>
    </location>
</feature>
<dbReference type="Proteomes" id="UP000266841">
    <property type="component" value="Unassembled WGS sequence"/>
</dbReference>